<keyword evidence="10" id="KW-1185">Reference proteome</keyword>
<accession>A0A495IIL2</accession>
<keyword evidence="2" id="KW-0134">Cell wall</keyword>
<feature type="domain" description="SDR-like Ig" evidence="8">
    <location>
        <begin position="66"/>
        <end position="158"/>
    </location>
</feature>
<feature type="compositionally biased region" description="Low complexity" evidence="6">
    <location>
        <begin position="359"/>
        <end position="370"/>
    </location>
</feature>
<dbReference type="SUPFAM" id="SSF49401">
    <property type="entry name" value="Bacterial adhesins"/>
    <property type="match status" value="1"/>
</dbReference>
<dbReference type="OrthoDB" id="5142801at2"/>
<keyword evidence="7" id="KW-1133">Transmembrane helix</keyword>
<keyword evidence="4" id="KW-0732">Signal</keyword>
<evidence type="ECO:0000256" key="5">
    <source>
        <dbReference type="ARBA" id="ARBA00023088"/>
    </source>
</evidence>
<dbReference type="AlphaFoldDB" id="A0A495IIL2"/>
<reference evidence="9 10" key="1">
    <citation type="submission" date="2018-10" db="EMBL/GenBank/DDBJ databases">
        <title>Sequencing the genomes of 1000 actinobacteria strains.</title>
        <authorList>
            <person name="Klenk H.-P."/>
        </authorList>
    </citation>
    <scope>NUCLEOTIDE SEQUENCE [LARGE SCALE GENOMIC DNA]</scope>
    <source>
        <strain evidence="9 10">DSM 17894</strain>
    </source>
</reference>
<evidence type="ECO:0000256" key="4">
    <source>
        <dbReference type="ARBA" id="ARBA00022729"/>
    </source>
</evidence>
<sequence length="419" mass="41717">MPVAQSSRALDTSLPAPRRRSARRLLALLGAGALAVAGLTVGLSAPASAAVISGAISNVTVGPTNPEQGSQLTTSIDWKVPDNTKAGDTFTLTLSSHLKDLPGGFSLKDPATGAVVATATLSDTSPSVVTFTMTAYASTHIATHGTAFVKSDFDTNSTPSGVATPFTSTTNDGRSFTTVITPTGTVGDTAAPNKYGDYTRGDQGRTDPTDFLAYTVVTPEGALDGSTITDSVPAGQSWTFDCDTLQVLDGTFGASGFVDSYAPTTPVSQSCTPTAISVTFGPVAEGHLDSIQYSVSLPAATGAETAAQTFLNQAEVDWTPTGGTAQNSTVFASNTQSSDGGTGVGTPRGPGGTDGTGSGDTTTGGTTGAVAAASAGDAGTELAFTGSNTSAPLSLAAGLLALGGALTVVAGVRRRRAAR</sequence>
<gene>
    <name evidence="9" type="ORF">C8E83_2688</name>
</gene>
<feature type="region of interest" description="Disordered" evidence="6">
    <location>
        <begin position="318"/>
        <end position="370"/>
    </location>
</feature>
<dbReference type="RefSeq" id="WP_121370320.1">
    <property type="nucleotide sequence ID" value="NZ_RBKS01000001.1"/>
</dbReference>
<evidence type="ECO:0000256" key="2">
    <source>
        <dbReference type="ARBA" id="ARBA00022512"/>
    </source>
</evidence>
<feature type="compositionally biased region" description="Polar residues" evidence="6">
    <location>
        <begin position="321"/>
        <end position="338"/>
    </location>
</feature>
<protein>
    <recommendedName>
        <fullName evidence="8">SDR-like Ig domain-containing protein</fullName>
    </recommendedName>
</protein>
<evidence type="ECO:0000256" key="6">
    <source>
        <dbReference type="SAM" id="MobiDB-lite"/>
    </source>
</evidence>
<dbReference type="Proteomes" id="UP000280008">
    <property type="component" value="Unassembled WGS sequence"/>
</dbReference>
<evidence type="ECO:0000313" key="10">
    <source>
        <dbReference type="Proteomes" id="UP000280008"/>
    </source>
</evidence>
<evidence type="ECO:0000313" key="9">
    <source>
        <dbReference type="EMBL" id="RKR75540.1"/>
    </source>
</evidence>
<dbReference type="Gene3D" id="2.60.40.1280">
    <property type="match status" value="1"/>
</dbReference>
<feature type="transmembrane region" description="Helical" evidence="7">
    <location>
        <begin position="393"/>
        <end position="412"/>
    </location>
</feature>
<proteinExistence type="predicted"/>
<keyword evidence="7" id="KW-0472">Membrane</keyword>
<name>A0A495IIL2_9MICO</name>
<keyword evidence="5" id="KW-0572">Peptidoglycan-anchor</keyword>
<keyword evidence="3" id="KW-0964">Secreted</keyword>
<evidence type="ECO:0000259" key="8">
    <source>
        <dbReference type="Pfam" id="PF17961"/>
    </source>
</evidence>
<dbReference type="InterPro" id="IPR011252">
    <property type="entry name" value="Fibrogen-bd_dom1"/>
</dbReference>
<evidence type="ECO:0000256" key="3">
    <source>
        <dbReference type="ARBA" id="ARBA00022525"/>
    </source>
</evidence>
<evidence type="ECO:0000256" key="1">
    <source>
        <dbReference type="ARBA" id="ARBA00004168"/>
    </source>
</evidence>
<comment type="subcellular location">
    <subcellularLocation>
        <location evidence="1">Secreted</location>
        <location evidence="1">Cell wall</location>
        <topology evidence="1">Peptidoglycan-anchor</topology>
    </subcellularLocation>
</comment>
<comment type="caution">
    <text evidence="9">The sequence shown here is derived from an EMBL/GenBank/DDBJ whole genome shotgun (WGS) entry which is preliminary data.</text>
</comment>
<dbReference type="GO" id="GO:0007155">
    <property type="term" value="P:cell adhesion"/>
    <property type="evidence" value="ECO:0007669"/>
    <property type="project" value="InterPro"/>
</dbReference>
<feature type="compositionally biased region" description="Gly residues" evidence="6">
    <location>
        <begin position="340"/>
        <end position="358"/>
    </location>
</feature>
<dbReference type="InterPro" id="IPR041171">
    <property type="entry name" value="SDR_Ig"/>
</dbReference>
<keyword evidence="7" id="KW-0812">Transmembrane</keyword>
<dbReference type="InterPro" id="IPR008966">
    <property type="entry name" value="Adhesion_dom_sf"/>
</dbReference>
<dbReference type="EMBL" id="RBKS01000001">
    <property type="protein sequence ID" value="RKR75540.1"/>
    <property type="molecule type" value="Genomic_DNA"/>
</dbReference>
<organism evidence="9 10">
    <name type="scientific">Frondihabitans australicus</name>
    <dbReference type="NCBI Taxonomy" id="386892"/>
    <lineage>
        <taxon>Bacteria</taxon>
        <taxon>Bacillati</taxon>
        <taxon>Actinomycetota</taxon>
        <taxon>Actinomycetes</taxon>
        <taxon>Micrococcales</taxon>
        <taxon>Microbacteriaceae</taxon>
        <taxon>Frondihabitans</taxon>
    </lineage>
</organism>
<evidence type="ECO:0000256" key="7">
    <source>
        <dbReference type="SAM" id="Phobius"/>
    </source>
</evidence>
<dbReference type="Pfam" id="PF17961">
    <property type="entry name" value="Big_8"/>
    <property type="match status" value="1"/>
</dbReference>